<dbReference type="Proteomes" id="UP000193642">
    <property type="component" value="Unassembled WGS sequence"/>
</dbReference>
<accession>A0A1Y2D3F7</accession>
<evidence type="ECO:0000313" key="3">
    <source>
        <dbReference type="Proteomes" id="UP000193642"/>
    </source>
</evidence>
<protein>
    <recommendedName>
        <fullName evidence="1">GH3 middle domain-containing protein</fullName>
    </recommendedName>
</protein>
<keyword evidence="3" id="KW-1185">Reference proteome</keyword>
<dbReference type="Pfam" id="PF23571">
    <property type="entry name" value="GH3_M"/>
    <property type="match status" value="1"/>
</dbReference>
<proteinExistence type="predicted"/>
<feature type="domain" description="GH3 middle" evidence="1">
    <location>
        <begin position="349"/>
        <end position="411"/>
    </location>
</feature>
<dbReference type="OrthoDB" id="10004661at2759"/>
<evidence type="ECO:0000313" key="2">
    <source>
        <dbReference type="EMBL" id="ORY53812.1"/>
    </source>
</evidence>
<dbReference type="PANTHER" id="PTHR31901:SF9">
    <property type="entry name" value="GH3 DOMAIN-CONTAINING PROTEIN"/>
    <property type="match status" value="1"/>
</dbReference>
<evidence type="ECO:0000259" key="1">
    <source>
        <dbReference type="Pfam" id="PF23571"/>
    </source>
</evidence>
<dbReference type="EMBL" id="MCGO01000001">
    <property type="protein sequence ID" value="ORY53812.1"/>
    <property type="molecule type" value="Genomic_DNA"/>
</dbReference>
<sequence length="548" mass="60625">MLKKTTTTTTTTSAGAKTVIKKEIKTTFESAAAVALRLHLTNQRRGVISDFVTTLNVTEFYRTAPALAAFRQYLETNTSPTPAELEEAFTNLIPITTFEDYKQFLDRIITGGDRETPDLLFPGIANYIINSSSTSGGKPKLFPVVTTDDIGKQMLEVHKMKLRHLAAGIDFDTKVENGVPLAVKLIKHYPSLLILHALYGLMDQNVGYIGSVFSSTVLDWIHTIQDHKDELLDCIEKGTLPQGLVFDEGLEDAIKSSWSANPSRAQELKQINFSQESWMKAVWPKLQSVEAGCGGPFAAGIPKIRFAIGPSVKIVFGVYGCTEGFVVGISLQDANNPNLFQIPNFGVVFEYLETRGNKALISVAELKQGERYQLVVSNKSLGIWRYFLGDIVEFVGFHPATKNPIIQYIGRDGGIRLVPCLVTESEILKAAQAVFDQVKDEIKGEFTSFADILGGRETITFCFERKPDSIVSVSGLEDVLTSVLRQENTVFDAEFEGKLRKCVIHFLSPGSFSKYRSWKAETVGSGQVKIPIVASNLEVRDWFLAHCL</sequence>
<comment type="caution">
    <text evidence="2">The sequence shown here is derived from an EMBL/GenBank/DDBJ whole genome shotgun (WGS) entry which is preliminary data.</text>
</comment>
<name>A0A1Y2D3F7_9FUNG</name>
<dbReference type="GO" id="GO:0005737">
    <property type="term" value="C:cytoplasm"/>
    <property type="evidence" value="ECO:0007669"/>
    <property type="project" value="TreeGrafter"/>
</dbReference>
<dbReference type="PANTHER" id="PTHR31901">
    <property type="entry name" value="GH3 DOMAIN-CONTAINING PROTEIN"/>
    <property type="match status" value="1"/>
</dbReference>
<dbReference type="InterPro" id="IPR004993">
    <property type="entry name" value="GH3"/>
</dbReference>
<organism evidence="2 3">
    <name type="scientific">Rhizoclosmatium globosum</name>
    <dbReference type="NCBI Taxonomy" id="329046"/>
    <lineage>
        <taxon>Eukaryota</taxon>
        <taxon>Fungi</taxon>
        <taxon>Fungi incertae sedis</taxon>
        <taxon>Chytridiomycota</taxon>
        <taxon>Chytridiomycota incertae sedis</taxon>
        <taxon>Chytridiomycetes</taxon>
        <taxon>Chytridiales</taxon>
        <taxon>Chytriomycetaceae</taxon>
        <taxon>Rhizoclosmatium</taxon>
    </lineage>
</organism>
<reference evidence="2 3" key="1">
    <citation type="submission" date="2016-07" db="EMBL/GenBank/DDBJ databases">
        <title>Pervasive Adenine N6-methylation of Active Genes in Fungi.</title>
        <authorList>
            <consortium name="DOE Joint Genome Institute"/>
            <person name="Mondo S.J."/>
            <person name="Dannebaum R.O."/>
            <person name="Kuo R.C."/>
            <person name="Labutti K."/>
            <person name="Haridas S."/>
            <person name="Kuo A."/>
            <person name="Salamov A."/>
            <person name="Ahrendt S.R."/>
            <person name="Lipzen A."/>
            <person name="Sullivan W."/>
            <person name="Andreopoulos W.B."/>
            <person name="Clum A."/>
            <person name="Lindquist E."/>
            <person name="Daum C."/>
            <person name="Ramamoorthy G.K."/>
            <person name="Gryganskyi A."/>
            <person name="Culley D."/>
            <person name="Magnuson J.K."/>
            <person name="James T.Y."/>
            <person name="O'Malley M.A."/>
            <person name="Stajich J.E."/>
            <person name="Spatafora J.W."/>
            <person name="Visel A."/>
            <person name="Grigoriev I.V."/>
        </authorList>
    </citation>
    <scope>NUCLEOTIDE SEQUENCE [LARGE SCALE GENOMIC DNA]</scope>
    <source>
        <strain evidence="2 3">JEL800</strain>
    </source>
</reference>
<dbReference type="InterPro" id="IPR055377">
    <property type="entry name" value="GH3_M"/>
</dbReference>
<dbReference type="AlphaFoldDB" id="A0A1Y2D3F7"/>
<dbReference type="GO" id="GO:0016881">
    <property type="term" value="F:acid-amino acid ligase activity"/>
    <property type="evidence" value="ECO:0007669"/>
    <property type="project" value="TreeGrafter"/>
</dbReference>
<gene>
    <name evidence="2" type="ORF">BCR33DRAFT_761128</name>
</gene>
<dbReference type="Pfam" id="PF03321">
    <property type="entry name" value="GH3"/>
    <property type="match status" value="2"/>
</dbReference>